<dbReference type="RefSeq" id="XP_044560742.1">
    <property type="nucleotide sequence ID" value="XM_044708148.1"/>
</dbReference>
<evidence type="ECO:0000313" key="3">
    <source>
        <dbReference type="Proteomes" id="UP000444721"/>
    </source>
</evidence>
<comment type="caution">
    <text evidence="1">The sequence shown here is derived from an EMBL/GenBank/DDBJ whole genome shotgun (WGS) entry which is preliminary data.</text>
</comment>
<gene>
    <name evidence="2" type="ORF">FDP41_004705</name>
    <name evidence="1" type="ORF">FDP41_005653</name>
</gene>
<dbReference type="EMBL" id="VFQX01000041">
    <property type="protein sequence ID" value="KAF0976029.1"/>
    <property type="molecule type" value="Genomic_DNA"/>
</dbReference>
<dbReference type="VEuPathDB" id="AmoebaDB:FDP41_005653"/>
<dbReference type="VEuPathDB" id="AmoebaDB:FDP41_004705"/>
<evidence type="ECO:0000313" key="1">
    <source>
        <dbReference type="EMBL" id="KAF0975322.1"/>
    </source>
</evidence>
<accession>A0A6A5BK70</accession>
<dbReference type="VEuPathDB" id="AmoebaDB:NF0015310"/>
<protein>
    <submittedName>
        <fullName evidence="1">Uncharacterized protein</fullName>
    </submittedName>
</protein>
<dbReference type="AlphaFoldDB" id="A0A6A5BK70"/>
<reference evidence="1 3" key="1">
    <citation type="journal article" date="2019" name="Sci. Rep.">
        <title>Nanopore sequencing improves the draft genome of the human pathogenic amoeba Naegleria fowleri.</title>
        <authorList>
            <person name="Liechti N."/>
            <person name="Schurch N."/>
            <person name="Bruggmann R."/>
            <person name="Wittwer M."/>
        </authorList>
    </citation>
    <scope>NUCLEOTIDE SEQUENCE [LARGE SCALE GENOMIC DNA]</scope>
    <source>
        <strain evidence="1 3">ATCC 30894</strain>
    </source>
</reference>
<evidence type="ECO:0000313" key="2">
    <source>
        <dbReference type="EMBL" id="KAF0976029.1"/>
    </source>
</evidence>
<keyword evidence="3" id="KW-1185">Reference proteome</keyword>
<proteinExistence type="predicted"/>
<dbReference type="EMBL" id="VFQX01000045">
    <property type="protein sequence ID" value="KAF0975322.1"/>
    <property type="molecule type" value="Genomic_DNA"/>
</dbReference>
<organism evidence="1 3">
    <name type="scientific">Naegleria fowleri</name>
    <name type="common">Brain eating amoeba</name>
    <dbReference type="NCBI Taxonomy" id="5763"/>
    <lineage>
        <taxon>Eukaryota</taxon>
        <taxon>Discoba</taxon>
        <taxon>Heterolobosea</taxon>
        <taxon>Tetramitia</taxon>
        <taxon>Eutetramitia</taxon>
        <taxon>Vahlkampfiidae</taxon>
        <taxon>Naegleria</taxon>
    </lineage>
</organism>
<name>A0A6A5BK70_NAEFO</name>
<dbReference type="GeneID" id="68111923"/>
<dbReference type="Proteomes" id="UP000444721">
    <property type="component" value="Unassembled WGS sequence"/>
</dbReference>
<sequence length="92" mass="10935">MSSHDSHHTSDSSKTTMAEILRVRNRLDQLISNNNPSHRFVSVDDMYSESEKKFYMYLSVKIRCQKKSSELKIDQFDARRLKHRETKFPNEV</sequence>
<dbReference type="VEuPathDB" id="AmoebaDB:NfTy_084680"/>